<evidence type="ECO:0000256" key="2">
    <source>
        <dbReference type="PIRSR" id="PIRSR006232-1"/>
    </source>
</evidence>
<evidence type="ECO:0000259" key="5">
    <source>
        <dbReference type="Pfam" id="PF17954"/>
    </source>
</evidence>
<feature type="binding site" evidence="2">
    <location>
        <position position="101"/>
    </location>
    <ligand>
        <name>Fe cation</name>
        <dbReference type="ChEBI" id="CHEBI:24875"/>
    </ligand>
</feature>
<evidence type="ECO:0000313" key="6">
    <source>
        <dbReference type="EMBL" id="NDL66653.1"/>
    </source>
</evidence>
<dbReference type="Pfam" id="PF17954">
    <property type="entry name" value="Pirin_C_2"/>
    <property type="match status" value="1"/>
</dbReference>
<comment type="similarity">
    <text evidence="1 3">Belongs to the pirin family.</text>
</comment>
<evidence type="ECO:0000259" key="4">
    <source>
        <dbReference type="Pfam" id="PF02678"/>
    </source>
</evidence>
<comment type="caution">
    <text evidence="6">The sequence shown here is derived from an EMBL/GenBank/DDBJ whole genome shotgun (WGS) entry which is preliminary data.</text>
</comment>
<feature type="domain" description="Pirin N-terminal" evidence="4">
    <location>
        <begin position="10"/>
        <end position="118"/>
    </location>
</feature>
<dbReference type="InterPro" id="IPR011051">
    <property type="entry name" value="RmlC_Cupin_sf"/>
</dbReference>
<name>A0A7X5HU10_9FIRM</name>
<keyword evidence="2" id="KW-0408">Iron</keyword>
<dbReference type="PANTHER" id="PTHR43212">
    <property type="entry name" value="QUERCETIN 2,3-DIOXYGENASE"/>
    <property type="match status" value="1"/>
</dbReference>
<feature type="binding site" evidence="2">
    <location>
        <position position="57"/>
    </location>
    <ligand>
        <name>Fe cation</name>
        <dbReference type="ChEBI" id="CHEBI:24875"/>
    </ligand>
</feature>
<evidence type="ECO:0000256" key="3">
    <source>
        <dbReference type="RuleBase" id="RU003457"/>
    </source>
</evidence>
<feature type="domain" description="Quercetin 2,3-dioxygenase C-terminal cupin" evidence="5">
    <location>
        <begin position="147"/>
        <end position="229"/>
    </location>
</feature>
<dbReference type="Proteomes" id="UP000461585">
    <property type="component" value="Unassembled WGS sequence"/>
</dbReference>
<comment type="cofactor">
    <cofactor evidence="2">
        <name>Fe cation</name>
        <dbReference type="ChEBI" id="CHEBI:24875"/>
    </cofactor>
    <text evidence="2">Binds 1 Fe cation per subunit.</text>
</comment>
<reference evidence="6 7" key="1">
    <citation type="submission" date="2020-01" db="EMBL/GenBank/DDBJ databases">
        <title>Anaeroalcalibacter tamaniensis gen. nov., sp. nov., moderately halophilic strictly anaerobic fermenter bacterium from mud volcano of Taman peninsula.</title>
        <authorList>
            <person name="Frolova A."/>
            <person name="Merkel A.Y."/>
            <person name="Slobodkin A.I."/>
        </authorList>
    </citation>
    <scope>NUCLEOTIDE SEQUENCE [LARGE SCALE GENOMIC DNA]</scope>
    <source>
        <strain evidence="6 7">F-3ap</strain>
    </source>
</reference>
<sequence>MLKRIDHRKMGKSDLGWLQSLFHFSFADYHNPQNMNFGVLRVLNDDLVAPGTGFDMHPHRDMEIISYVVEGSLSHKDSLGNQGTLTRGQVQYMSAGTGVLHSEHNRGKETARLLQVWILPYRKGHQPSYGDYPFPWEGRVGRLLHFASGPGGSAPVKVNQDVNFYALALEAGKEISFPLPQGRQAYVVQIEGDSRIGEAELSPRDALEAIEEDLTVQAKTDSHLLFIEMGKS</sequence>
<dbReference type="GO" id="GO:0046872">
    <property type="term" value="F:metal ion binding"/>
    <property type="evidence" value="ECO:0007669"/>
    <property type="project" value="UniProtKB-KW"/>
</dbReference>
<dbReference type="EMBL" id="JAAEEH010000004">
    <property type="protein sequence ID" value="NDL66653.1"/>
    <property type="molecule type" value="Genomic_DNA"/>
</dbReference>
<proteinExistence type="inferred from homology"/>
<dbReference type="PANTHER" id="PTHR43212:SF3">
    <property type="entry name" value="QUERCETIN 2,3-DIOXYGENASE"/>
    <property type="match status" value="1"/>
</dbReference>
<organism evidence="6 7">
    <name type="scientific">Anaerotalea alkaliphila</name>
    <dbReference type="NCBI Taxonomy" id="2662126"/>
    <lineage>
        <taxon>Bacteria</taxon>
        <taxon>Bacillati</taxon>
        <taxon>Bacillota</taxon>
        <taxon>Clostridia</taxon>
        <taxon>Eubacteriales</taxon>
        <taxon>Anaerotalea</taxon>
    </lineage>
</organism>
<accession>A0A7X5HU10</accession>
<dbReference type="CDD" id="cd02910">
    <property type="entry name" value="cupin_Yhhw_N"/>
    <property type="match status" value="1"/>
</dbReference>
<dbReference type="SUPFAM" id="SSF51182">
    <property type="entry name" value="RmlC-like cupins"/>
    <property type="match status" value="1"/>
</dbReference>
<dbReference type="InterPro" id="IPR012093">
    <property type="entry name" value="Pirin"/>
</dbReference>
<dbReference type="PIRSF" id="PIRSF006232">
    <property type="entry name" value="Pirin"/>
    <property type="match status" value="1"/>
</dbReference>
<keyword evidence="2" id="KW-0479">Metal-binding</keyword>
<dbReference type="Gene3D" id="2.60.120.10">
    <property type="entry name" value="Jelly Rolls"/>
    <property type="match status" value="2"/>
</dbReference>
<dbReference type="InterPro" id="IPR041602">
    <property type="entry name" value="Quercetinase_C"/>
</dbReference>
<dbReference type="InterPro" id="IPR003829">
    <property type="entry name" value="Pirin_N_dom"/>
</dbReference>
<dbReference type="Pfam" id="PF02678">
    <property type="entry name" value="Pirin"/>
    <property type="match status" value="1"/>
</dbReference>
<evidence type="ECO:0000256" key="1">
    <source>
        <dbReference type="ARBA" id="ARBA00008416"/>
    </source>
</evidence>
<dbReference type="RefSeq" id="WP_162369377.1">
    <property type="nucleotide sequence ID" value="NZ_JAAEEH010000004.1"/>
</dbReference>
<keyword evidence="7" id="KW-1185">Reference proteome</keyword>
<dbReference type="InterPro" id="IPR014710">
    <property type="entry name" value="RmlC-like_jellyroll"/>
</dbReference>
<protein>
    <submittedName>
        <fullName evidence="6">Pirin family protein</fullName>
    </submittedName>
</protein>
<evidence type="ECO:0000313" key="7">
    <source>
        <dbReference type="Proteomes" id="UP000461585"/>
    </source>
</evidence>
<feature type="binding site" evidence="2">
    <location>
        <position position="103"/>
    </location>
    <ligand>
        <name>Fe cation</name>
        <dbReference type="ChEBI" id="CHEBI:24875"/>
    </ligand>
</feature>
<dbReference type="AlphaFoldDB" id="A0A7X5HU10"/>
<feature type="binding site" evidence="2">
    <location>
        <position position="59"/>
    </location>
    <ligand>
        <name>Fe cation</name>
        <dbReference type="ChEBI" id="CHEBI:24875"/>
    </ligand>
</feature>
<gene>
    <name evidence="6" type="ORF">GXN74_02675</name>
</gene>